<proteinExistence type="inferred from homology"/>
<dbReference type="RefSeq" id="WP_245967443.1">
    <property type="nucleotide sequence ID" value="NZ_BEVZ01000002.1"/>
</dbReference>
<keyword evidence="7 8" id="KW-0472">Membrane</keyword>
<feature type="transmembrane region" description="Helical" evidence="8">
    <location>
        <begin position="193"/>
        <end position="209"/>
    </location>
</feature>
<gene>
    <name evidence="9" type="ORF">AB0E65_13115</name>
</gene>
<evidence type="ECO:0000256" key="5">
    <source>
        <dbReference type="ARBA" id="ARBA00022692"/>
    </source>
</evidence>
<dbReference type="Pfam" id="PF01925">
    <property type="entry name" value="TauE"/>
    <property type="match status" value="1"/>
</dbReference>
<comment type="similarity">
    <text evidence="2 8">Belongs to the 4-toluene sulfonate uptake permease (TSUP) (TC 2.A.102) family.</text>
</comment>
<evidence type="ECO:0000256" key="8">
    <source>
        <dbReference type="RuleBase" id="RU363041"/>
    </source>
</evidence>
<keyword evidence="6 8" id="KW-1133">Transmembrane helix</keyword>
<keyword evidence="4 8" id="KW-1003">Cell membrane</keyword>
<feature type="transmembrane region" description="Helical" evidence="8">
    <location>
        <begin position="216"/>
        <end position="235"/>
    </location>
</feature>
<keyword evidence="5 8" id="KW-0812">Transmembrane</keyword>
<dbReference type="EMBL" id="JBEZUR010000016">
    <property type="protein sequence ID" value="MEU3555137.1"/>
    <property type="molecule type" value="Genomic_DNA"/>
</dbReference>
<evidence type="ECO:0000256" key="4">
    <source>
        <dbReference type="ARBA" id="ARBA00022475"/>
    </source>
</evidence>
<evidence type="ECO:0000256" key="6">
    <source>
        <dbReference type="ARBA" id="ARBA00022989"/>
    </source>
</evidence>
<protein>
    <recommendedName>
        <fullName evidence="8">Probable membrane transporter protein</fullName>
    </recommendedName>
</protein>
<evidence type="ECO:0000313" key="10">
    <source>
        <dbReference type="Proteomes" id="UP001550850"/>
    </source>
</evidence>
<keyword evidence="3" id="KW-0813">Transport</keyword>
<dbReference type="InterPro" id="IPR002781">
    <property type="entry name" value="TM_pro_TauE-like"/>
</dbReference>
<evidence type="ECO:0000256" key="7">
    <source>
        <dbReference type="ARBA" id="ARBA00023136"/>
    </source>
</evidence>
<accession>A0ABV2YHD2</accession>
<comment type="subcellular location">
    <subcellularLocation>
        <location evidence="1 8">Cell membrane</location>
        <topology evidence="1 8">Multi-pass membrane protein</topology>
    </subcellularLocation>
</comment>
<reference evidence="9 10" key="1">
    <citation type="submission" date="2024-06" db="EMBL/GenBank/DDBJ databases">
        <title>The Natural Products Discovery Center: Release of the First 8490 Sequenced Strains for Exploring Actinobacteria Biosynthetic Diversity.</title>
        <authorList>
            <person name="Kalkreuter E."/>
            <person name="Kautsar S.A."/>
            <person name="Yang D."/>
            <person name="Bader C.D."/>
            <person name="Teijaro C.N."/>
            <person name="Fluegel L."/>
            <person name="Davis C.M."/>
            <person name="Simpson J.R."/>
            <person name="Lauterbach L."/>
            <person name="Steele A.D."/>
            <person name="Gui C."/>
            <person name="Meng S."/>
            <person name="Li G."/>
            <person name="Viehrig K."/>
            <person name="Ye F."/>
            <person name="Su P."/>
            <person name="Kiefer A.F."/>
            <person name="Nichols A."/>
            <person name="Cepeda A.J."/>
            <person name="Yan W."/>
            <person name="Fan B."/>
            <person name="Jiang Y."/>
            <person name="Adhikari A."/>
            <person name="Zheng C.-J."/>
            <person name="Schuster L."/>
            <person name="Cowan T.M."/>
            <person name="Smanski M.J."/>
            <person name="Chevrette M.G."/>
            <person name="De Carvalho L.P.S."/>
            <person name="Shen B."/>
        </authorList>
    </citation>
    <scope>NUCLEOTIDE SEQUENCE [LARGE SCALE GENOMIC DNA]</scope>
    <source>
        <strain evidence="9 10">NPDC038104</strain>
    </source>
</reference>
<feature type="transmembrane region" description="Helical" evidence="8">
    <location>
        <begin position="49"/>
        <end position="65"/>
    </location>
</feature>
<feature type="transmembrane region" description="Helical" evidence="8">
    <location>
        <begin position="77"/>
        <end position="95"/>
    </location>
</feature>
<name>A0ABV2YHD2_9ACTN</name>
<dbReference type="Proteomes" id="UP001550850">
    <property type="component" value="Unassembled WGS sequence"/>
</dbReference>
<dbReference type="InterPro" id="IPR052017">
    <property type="entry name" value="TSUP"/>
</dbReference>
<feature type="transmembrane region" description="Helical" evidence="8">
    <location>
        <begin position="101"/>
        <end position="119"/>
    </location>
</feature>
<comment type="caution">
    <text evidence="9">The sequence shown here is derived from an EMBL/GenBank/DDBJ whole genome shotgun (WGS) entry which is preliminary data.</text>
</comment>
<sequence>MIADVGSLGTLVGLAAVVVGAIAQAATGMGFSLVVAPCLVAVMGPRDGVAVTLVLAALSSVAPLWNNRSHVEPRAVVRLLAPTLAFTPVAAWAVRDVETRWLALAGGVGVIAATLLLAGGLRSPWLRRREAVVVVGAASAALNVVGGVGGPPVGLYVANAGWEPRKARGTLQAYFGVQNLVTALVLGPVLPDPAQLAALALGTAAGLLLSGRTGAATVRAGILTVSLFGGVWLVAGTV</sequence>
<evidence type="ECO:0000313" key="9">
    <source>
        <dbReference type="EMBL" id="MEU3555137.1"/>
    </source>
</evidence>
<keyword evidence="10" id="KW-1185">Reference proteome</keyword>
<feature type="transmembrane region" description="Helical" evidence="8">
    <location>
        <begin position="131"/>
        <end position="149"/>
    </location>
</feature>
<evidence type="ECO:0000256" key="2">
    <source>
        <dbReference type="ARBA" id="ARBA00009142"/>
    </source>
</evidence>
<evidence type="ECO:0000256" key="3">
    <source>
        <dbReference type="ARBA" id="ARBA00022448"/>
    </source>
</evidence>
<dbReference type="PANTHER" id="PTHR30269:SF37">
    <property type="entry name" value="MEMBRANE TRANSPORTER PROTEIN"/>
    <property type="match status" value="1"/>
</dbReference>
<dbReference type="PANTHER" id="PTHR30269">
    <property type="entry name" value="TRANSMEMBRANE PROTEIN YFCA"/>
    <property type="match status" value="1"/>
</dbReference>
<evidence type="ECO:0000256" key="1">
    <source>
        <dbReference type="ARBA" id="ARBA00004651"/>
    </source>
</evidence>
<organism evidence="9 10">
    <name type="scientific">Streptomyces fragilis</name>
    <dbReference type="NCBI Taxonomy" id="67301"/>
    <lineage>
        <taxon>Bacteria</taxon>
        <taxon>Bacillati</taxon>
        <taxon>Actinomycetota</taxon>
        <taxon>Actinomycetes</taxon>
        <taxon>Kitasatosporales</taxon>
        <taxon>Streptomycetaceae</taxon>
        <taxon>Streptomyces</taxon>
    </lineage>
</organism>